<keyword evidence="2" id="KW-1185">Reference proteome</keyword>
<dbReference type="Proteomes" id="UP000788153">
    <property type="component" value="Unassembled WGS sequence"/>
</dbReference>
<gene>
    <name evidence="1" type="ORF">FHT01_002332</name>
</gene>
<dbReference type="EMBL" id="JAASQP010000001">
    <property type="protein sequence ID" value="NIJ24790.1"/>
    <property type="molecule type" value="Genomic_DNA"/>
</dbReference>
<accession>A0ABX0U417</accession>
<evidence type="ECO:0000313" key="1">
    <source>
        <dbReference type="EMBL" id="NIJ24790.1"/>
    </source>
</evidence>
<evidence type="ECO:0008006" key="3">
    <source>
        <dbReference type="Google" id="ProtNLM"/>
    </source>
</evidence>
<comment type="caution">
    <text evidence="1">The sequence shown here is derived from an EMBL/GenBank/DDBJ whole genome shotgun (WGS) entry which is preliminary data.</text>
</comment>
<proteinExistence type="predicted"/>
<protein>
    <recommendedName>
        <fullName evidence="3">Antitoxin ParD1/3/4</fullName>
    </recommendedName>
</protein>
<evidence type="ECO:0000313" key="2">
    <source>
        <dbReference type="Proteomes" id="UP000788153"/>
    </source>
</evidence>
<organism evidence="1 2">
    <name type="scientific">Sphingomonas japonica</name>
    <dbReference type="NCBI Taxonomy" id="511662"/>
    <lineage>
        <taxon>Bacteria</taxon>
        <taxon>Pseudomonadati</taxon>
        <taxon>Pseudomonadota</taxon>
        <taxon>Alphaproteobacteria</taxon>
        <taxon>Sphingomonadales</taxon>
        <taxon>Sphingomonadaceae</taxon>
        <taxon>Sphingomonas</taxon>
    </lineage>
</organism>
<name>A0ABX0U417_9SPHN</name>
<sequence>MTREQTRATVADDLERTHDNQEFIRQVREGEQDDGPFMRGALAIVAKLNAETNDG</sequence>
<dbReference type="RefSeq" id="WP_166745495.1">
    <property type="nucleotide sequence ID" value="NZ_BAAAEV010000001.1"/>
</dbReference>
<reference evidence="1 2" key="1">
    <citation type="submission" date="2020-03" db="EMBL/GenBank/DDBJ databases">
        <title>Genomic Encyclopedia of Type Strains, Phase IV (KMG-IV): sequencing the most valuable type-strain genomes for metagenomic binning, comparative biology and taxonomic classification.</title>
        <authorList>
            <person name="Goeker M."/>
        </authorList>
    </citation>
    <scope>NUCLEOTIDE SEQUENCE [LARGE SCALE GENOMIC DNA]</scope>
    <source>
        <strain evidence="1 2">DSM 22753</strain>
    </source>
</reference>